<reference evidence="1 2" key="1">
    <citation type="submission" date="2024-01" db="EMBL/GenBank/DDBJ databases">
        <title>Genome assemblies of Stephania.</title>
        <authorList>
            <person name="Yang L."/>
        </authorList>
    </citation>
    <scope>NUCLEOTIDE SEQUENCE [LARGE SCALE GENOMIC DNA]</scope>
    <source>
        <strain evidence="1">QJT</strain>
        <tissue evidence="1">Leaf</tissue>
    </source>
</reference>
<proteinExistence type="predicted"/>
<sequence>MLYELFRFVRWFTWDPKRARCSCRHRDGSRSIYKRDRQERQGEGPILKFPCMSASYITSTLLFLLFCKPCTLVVS</sequence>
<dbReference type="Proteomes" id="UP001417504">
    <property type="component" value="Unassembled WGS sequence"/>
</dbReference>
<comment type="caution">
    <text evidence="1">The sequence shown here is derived from an EMBL/GenBank/DDBJ whole genome shotgun (WGS) entry which is preliminary data.</text>
</comment>
<accession>A0AAP0NXQ1</accession>
<protein>
    <submittedName>
        <fullName evidence="1">Uncharacterized protein</fullName>
    </submittedName>
</protein>
<dbReference type="AlphaFoldDB" id="A0AAP0NXQ1"/>
<name>A0AAP0NXQ1_9MAGN</name>
<organism evidence="1 2">
    <name type="scientific">Stephania japonica</name>
    <dbReference type="NCBI Taxonomy" id="461633"/>
    <lineage>
        <taxon>Eukaryota</taxon>
        <taxon>Viridiplantae</taxon>
        <taxon>Streptophyta</taxon>
        <taxon>Embryophyta</taxon>
        <taxon>Tracheophyta</taxon>
        <taxon>Spermatophyta</taxon>
        <taxon>Magnoliopsida</taxon>
        <taxon>Ranunculales</taxon>
        <taxon>Menispermaceae</taxon>
        <taxon>Menispermoideae</taxon>
        <taxon>Cissampelideae</taxon>
        <taxon>Stephania</taxon>
    </lineage>
</organism>
<dbReference type="EMBL" id="JBBNAE010000005">
    <property type="protein sequence ID" value="KAK9123892.1"/>
    <property type="molecule type" value="Genomic_DNA"/>
</dbReference>
<evidence type="ECO:0000313" key="1">
    <source>
        <dbReference type="EMBL" id="KAK9123892.1"/>
    </source>
</evidence>
<evidence type="ECO:0000313" key="2">
    <source>
        <dbReference type="Proteomes" id="UP001417504"/>
    </source>
</evidence>
<gene>
    <name evidence="1" type="ORF">Sjap_013494</name>
</gene>
<keyword evidence="2" id="KW-1185">Reference proteome</keyword>